<sequence length="265" mass="29825">MGLYGVSSPLPAFITEDLLDEEWDEQDSQRGFLDIFHHQLFPLLYQAWYKYRFSHNVVEAKNEAYWQIIFSLFGLGSEEFLESVDNPYVLMRYAGILMQQPKSPAGLETILRDYLGNTGISIIPCVRRTVAISKDQQLHLGMQANTLGKDTMLGSEIDDASGKFTIAIGPVDETTFHTCFSQPDTMAFIRQLSHFYLSLPLDTDIKLIIEKNNAKSPMLGGEQWTSLGQTTWLLADSNPDTLEVSLPLDQFSLQDGPVAPFTSSR</sequence>
<dbReference type="EMBL" id="UOFV01000185">
    <property type="protein sequence ID" value="VAW99681.1"/>
    <property type="molecule type" value="Genomic_DNA"/>
</dbReference>
<dbReference type="PANTHER" id="PTHR35564">
    <property type="match status" value="1"/>
</dbReference>
<dbReference type="NCBIfam" id="TIGR03347">
    <property type="entry name" value="VI_chp_1"/>
    <property type="match status" value="1"/>
</dbReference>
<name>A0A3B1A6I5_9ZZZZ</name>
<proteinExistence type="predicted"/>
<dbReference type="Pfam" id="PF06996">
    <property type="entry name" value="T6SS_TssG"/>
    <property type="match status" value="1"/>
</dbReference>
<dbReference type="InterPro" id="IPR010732">
    <property type="entry name" value="T6SS_TssG-like"/>
</dbReference>
<protein>
    <submittedName>
        <fullName evidence="1">Uncharacterized protein ImpH/VasB</fullName>
    </submittedName>
</protein>
<reference evidence="1" key="1">
    <citation type="submission" date="2018-06" db="EMBL/GenBank/DDBJ databases">
        <authorList>
            <person name="Zhirakovskaya E."/>
        </authorList>
    </citation>
    <scope>NUCLEOTIDE SEQUENCE</scope>
</reference>
<gene>
    <name evidence="1" type="ORF">MNBD_GAMMA19-1156</name>
</gene>
<accession>A0A3B1A6I5</accession>
<dbReference type="PANTHER" id="PTHR35564:SF3">
    <property type="entry name" value="TYPE VI SECRETION SYSTEM BASEPLATE SUBUNIT TSSG"/>
    <property type="match status" value="1"/>
</dbReference>
<dbReference type="AlphaFoldDB" id="A0A3B1A6I5"/>
<evidence type="ECO:0000313" key="1">
    <source>
        <dbReference type="EMBL" id="VAW99681.1"/>
    </source>
</evidence>
<organism evidence="1">
    <name type="scientific">hydrothermal vent metagenome</name>
    <dbReference type="NCBI Taxonomy" id="652676"/>
    <lineage>
        <taxon>unclassified sequences</taxon>
        <taxon>metagenomes</taxon>
        <taxon>ecological metagenomes</taxon>
    </lineage>
</organism>